<protein>
    <recommendedName>
        <fullName evidence="3">DUF8017 domain-containing protein</fullName>
    </recommendedName>
</protein>
<evidence type="ECO:0000256" key="1">
    <source>
        <dbReference type="SAM" id="MobiDB-lite"/>
    </source>
</evidence>
<dbReference type="STRING" id="1112204.GPOL_c24820"/>
<dbReference type="Pfam" id="PF26056">
    <property type="entry name" value="DUF8017"/>
    <property type="match status" value="1"/>
</dbReference>
<dbReference type="HOGENOM" id="CLU_905596_0_0_11"/>
<sequence length="361" mass="36478">MSHPTQGNPPDPNQPPDHQHSGFVPPGYQQPGHQQPGYQQPGFQQPGYQQSEYPTHPHWYPGAVPPGSAYPGHPMAQQPQVWDAGTPGGPGGPPRGGGSGKALAVIAAGVILIVVVAIAAVVLVVRSTHDDHDTSASAAQSSSVLPSTTTPTPSGSPSTTAPAAAQCPPATAAPDTPAGWRTVAGKRGLAYDVPSNWKVASCGTLVGWEKRCNDGPFGYCAIRTMSGAATLDAPGCGDNSVGVSGLPGASNTTDINEAVRDEAALVADIYTSDSGHVPTVQLSPPRQLTVGGAPAVQVVASVSNIATSNCVGPTAIHSMVATTVPGQQGCVLFVISAPQGVPDAVSPAVVTEMVSTLRRAS</sequence>
<feature type="domain" description="DUF8017" evidence="3">
    <location>
        <begin position="174"/>
        <end position="360"/>
    </location>
</feature>
<keyword evidence="2" id="KW-1133">Transmembrane helix</keyword>
<feature type="compositionally biased region" description="Low complexity" evidence="1">
    <location>
        <begin position="25"/>
        <end position="50"/>
    </location>
</feature>
<evidence type="ECO:0000313" key="5">
    <source>
        <dbReference type="Proteomes" id="UP000009154"/>
    </source>
</evidence>
<dbReference type="KEGG" id="gpo:GPOL_c24820"/>
<organism evidence="4 5">
    <name type="scientific">Gordonia polyisoprenivorans (strain DSM 44266 / VH2)</name>
    <dbReference type="NCBI Taxonomy" id="1112204"/>
    <lineage>
        <taxon>Bacteria</taxon>
        <taxon>Bacillati</taxon>
        <taxon>Actinomycetota</taxon>
        <taxon>Actinomycetes</taxon>
        <taxon>Mycobacteriales</taxon>
        <taxon>Gordoniaceae</taxon>
        <taxon>Gordonia</taxon>
    </lineage>
</organism>
<name>H6N3P0_GORPV</name>
<keyword evidence="2" id="KW-0472">Membrane</keyword>
<dbReference type="EMBL" id="CP003119">
    <property type="protein sequence ID" value="AFA73511.1"/>
    <property type="molecule type" value="Genomic_DNA"/>
</dbReference>
<reference evidence="4 5" key="1">
    <citation type="journal article" date="2012" name="Appl. Environ. Microbiol.">
        <title>Involvement of two latex-clearing proteins during rubber degradation and insights into the subsequent degradation pathway revealed by the genome sequence of Gordonia polyisoprenivorans strain VH2.</title>
        <authorList>
            <person name="Hiessl S."/>
            <person name="Schuldes J."/>
            <person name="Thurmer A."/>
            <person name="Halbsguth T."/>
            <person name="Broker D."/>
            <person name="Angelov A."/>
            <person name="Liebl W."/>
            <person name="Daniel R."/>
            <person name="Steinbuchel A."/>
        </authorList>
    </citation>
    <scope>NUCLEOTIDE SEQUENCE [LARGE SCALE GENOMIC DNA]</scope>
    <source>
        <strain evidence="5">DSM 44266 / VH2</strain>
    </source>
</reference>
<feature type="compositionally biased region" description="Gly residues" evidence="1">
    <location>
        <begin position="86"/>
        <end position="99"/>
    </location>
</feature>
<dbReference type="Proteomes" id="UP000009154">
    <property type="component" value="Chromosome"/>
</dbReference>
<dbReference type="InterPro" id="IPR058330">
    <property type="entry name" value="DUF8017"/>
</dbReference>
<feature type="transmembrane region" description="Helical" evidence="2">
    <location>
        <begin position="102"/>
        <end position="125"/>
    </location>
</feature>
<evidence type="ECO:0000259" key="3">
    <source>
        <dbReference type="Pfam" id="PF26056"/>
    </source>
</evidence>
<keyword evidence="5" id="KW-1185">Reference proteome</keyword>
<dbReference type="AlphaFoldDB" id="H6N3P0"/>
<proteinExistence type="predicted"/>
<keyword evidence="2" id="KW-0812">Transmembrane</keyword>
<feature type="compositionally biased region" description="Low complexity" evidence="1">
    <location>
        <begin position="141"/>
        <end position="178"/>
    </location>
</feature>
<evidence type="ECO:0000313" key="4">
    <source>
        <dbReference type="EMBL" id="AFA73511.1"/>
    </source>
</evidence>
<evidence type="ECO:0000256" key="2">
    <source>
        <dbReference type="SAM" id="Phobius"/>
    </source>
</evidence>
<feature type="region of interest" description="Disordered" evidence="1">
    <location>
        <begin position="133"/>
        <end position="179"/>
    </location>
</feature>
<feature type="region of interest" description="Disordered" evidence="1">
    <location>
        <begin position="1"/>
        <end position="99"/>
    </location>
</feature>
<gene>
    <name evidence="4" type="ordered locus">GPOL_c24820</name>
</gene>
<dbReference type="eggNOG" id="ENOG5030KCM">
    <property type="taxonomic scope" value="Bacteria"/>
</dbReference>
<accession>H6N3P0</accession>